<dbReference type="SMART" id="SM00407">
    <property type="entry name" value="IGc1"/>
    <property type="match status" value="1"/>
</dbReference>
<name>A0ABD1KC60_9TELE</name>
<dbReference type="Proteomes" id="UP001591681">
    <property type="component" value="Unassembled WGS sequence"/>
</dbReference>
<keyword evidence="5" id="KW-1185">Reference proteome</keyword>
<gene>
    <name evidence="4" type="ORF">ACEWY4_005979</name>
</gene>
<dbReference type="SUPFAM" id="SSF48726">
    <property type="entry name" value="Immunoglobulin"/>
    <property type="match status" value="1"/>
</dbReference>
<protein>
    <recommendedName>
        <fullName evidence="3">Ig-like domain-containing protein</fullName>
    </recommendedName>
</protein>
<dbReference type="PANTHER" id="PTHR23411">
    <property type="entry name" value="TAPASIN"/>
    <property type="match status" value="1"/>
</dbReference>
<accession>A0ABD1KC60</accession>
<dbReference type="InterPro" id="IPR003597">
    <property type="entry name" value="Ig_C1-set"/>
</dbReference>
<dbReference type="Gene3D" id="2.60.40.10">
    <property type="entry name" value="Immunoglobulins"/>
    <property type="match status" value="1"/>
</dbReference>
<proteinExistence type="predicted"/>
<evidence type="ECO:0000259" key="3">
    <source>
        <dbReference type="PROSITE" id="PS50835"/>
    </source>
</evidence>
<dbReference type="AlphaFoldDB" id="A0ABD1KC60"/>
<dbReference type="EMBL" id="JBHFQA010000006">
    <property type="protein sequence ID" value="KAL2096772.1"/>
    <property type="molecule type" value="Genomic_DNA"/>
</dbReference>
<evidence type="ECO:0000256" key="1">
    <source>
        <dbReference type="ARBA" id="ARBA00023157"/>
    </source>
</evidence>
<dbReference type="InterPro" id="IPR013783">
    <property type="entry name" value="Ig-like_fold"/>
</dbReference>
<keyword evidence="1" id="KW-1015">Disulfide bond</keyword>
<evidence type="ECO:0000313" key="4">
    <source>
        <dbReference type="EMBL" id="KAL2096772.1"/>
    </source>
</evidence>
<dbReference type="InterPro" id="IPR036179">
    <property type="entry name" value="Ig-like_dom_sf"/>
</dbReference>
<dbReference type="Pfam" id="PF07654">
    <property type="entry name" value="C1-set"/>
    <property type="match status" value="1"/>
</dbReference>
<evidence type="ECO:0000313" key="5">
    <source>
        <dbReference type="Proteomes" id="UP001591681"/>
    </source>
</evidence>
<keyword evidence="2" id="KW-0393">Immunoglobulin domain</keyword>
<dbReference type="InterPro" id="IPR050380">
    <property type="entry name" value="Immune_Resp_Modulators"/>
</dbReference>
<dbReference type="PROSITE" id="PS50835">
    <property type="entry name" value="IG_LIKE"/>
    <property type="match status" value="1"/>
</dbReference>
<organism evidence="4 5">
    <name type="scientific">Coilia grayii</name>
    <name type="common">Gray's grenadier anchovy</name>
    <dbReference type="NCBI Taxonomy" id="363190"/>
    <lineage>
        <taxon>Eukaryota</taxon>
        <taxon>Metazoa</taxon>
        <taxon>Chordata</taxon>
        <taxon>Craniata</taxon>
        <taxon>Vertebrata</taxon>
        <taxon>Euteleostomi</taxon>
        <taxon>Actinopterygii</taxon>
        <taxon>Neopterygii</taxon>
        <taxon>Teleostei</taxon>
        <taxon>Clupei</taxon>
        <taxon>Clupeiformes</taxon>
        <taxon>Clupeoidei</taxon>
        <taxon>Engraulidae</taxon>
        <taxon>Coilinae</taxon>
        <taxon>Coilia</taxon>
    </lineage>
</organism>
<evidence type="ECO:0000256" key="2">
    <source>
        <dbReference type="ARBA" id="ARBA00023319"/>
    </source>
</evidence>
<comment type="caution">
    <text evidence="4">The sequence shown here is derived from an EMBL/GenBank/DDBJ whole genome shotgun (WGS) entry which is preliminary data.</text>
</comment>
<dbReference type="InterPro" id="IPR007110">
    <property type="entry name" value="Ig-like_dom"/>
</dbReference>
<dbReference type="FunFam" id="2.60.40.10:FF:000283">
    <property type="entry name" value="Immunoglobulin kappa constant"/>
    <property type="match status" value="1"/>
</dbReference>
<feature type="domain" description="Ig-like" evidence="3">
    <location>
        <begin position="43"/>
        <end position="136"/>
    </location>
</feature>
<sequence length="146" mass="16237">MCVCWRMLECEQEVFVRLLNGFVSLWWTFGGGTRLSVGTASRPRLMLLAPSSVDEQQGKATLLCLASKGFPWDWRLSWRVEGSSSSSRVEGSQSPALLEKDGLYSWSSSLTLTQDQWRKGAKVTCEATQGTQEPVTQHLNTGHCAH</sequence>
<reference evidence="4 5" key="1">
    <citation type="submission" date="2024-09" db="EMBL/GenBank/DDBJ databases">
        <title>A chromosome-level genome assembly of Gray's grenadier anchovy, Coilia grayii.</title>
        <authorList>
            <person name="Fu Z."/>
        </authorList>
    </citation>
    <scope>NUCLEOTIDE SEQUENCE [LARGE SCALE GENOMIC DNA]</scope>
    <source>
        <strain evidence="4">G4</strain>
        <tissue evidence="4">Muscle</tissue>
    </source>
</reference>